<dbReference type="InterPro" id="IPR050131">
    <property type="entry name" value="Peptidase_S8_subtilisin-like"/>
</dbReference>
<dbReference type="PRINTS" id="PR00723">
    <property type="entry name" value="SUBTILISIN"/>
</dbReference>
<dbReference type="FunFam" id="3.40.50.200:FF:000007">
    <property type="entry name" value="Subtilisin-like serine protease"/>
    <property type="match status" value="1"/>
</dbReference>
<organism evidence="9 10">
    <name type="scientific">Candidozyma haemuli</name>
    <dbReference type="NCBI Taxonomy" id="45357"/>
    <lineage>
        <taxon>Eukaryota</taxon>
        <taxon>Fungi</taxon>
        <taxon>Dikarya</taxon>
        <taxon>Ascomycota</taxon>
        <taxon>Saccharomycotina</taxon>
        <taxon>Pichiomycetes</taxon>
        <taxon>Metschnikowiaceae</taxon>
        <taxon>Candidozyma</taxon>
    </lineage>
</organism>
<comment type="caution">
    <text evidence="9">The sequence shown here is derived from an EMBL/GenBank/DDBJ whole genome shotgun (WGS) entry which is preliminary data.</text>
</comment>
<dbReference type="PROSITE" id="PS51892">
    <property type="entry name" value="SUBTILASE"/>
    <property type="match status" value="1"/>
</dbReference>
<dbReference type="VEuPathDB" id="FungiDB:CXQ85_004167"/>
<dbReference type="OrthoDB" id="206201at2759"/>
<evidence type="ECO:0000256" key="4">
    <source>
        <dbReference type="ARBA" id="ARBA00022825"/>
    </source>
</evidence>
<proteinExistence type="inferred from homology"/>
<protein>
    <recommendedName>
        <fullName evidence="11">Peptidase S8/S53 domain-containing protein</fullName>
    </recommendedName>
</protein>
<dbReference type="InterPro" id="IPR037045">
    <property type="entry name" value="S8pro/Inhibitor_I9_sf"/>
</dbReference>
<dbReference type="InterPro" id="IPR022398">
    <property type="entry name" value="Peptidase_S8_His-AS"/>
</dbReference>
<dbReference type="InterPro" id="IPR023828">
    <property type="entry name" value="Peptidase_S8_Ser-AS"/>
</dbReference>
<keyword evidence="4 5" id="KW-0720">Serine protease</keyword>
<dbReference type="InterPro" id="IPR015500">
    <property type="entry name" value="Peptidase_S8_subtilisin-rel"/>
</dbReference>
<dbReference type="Pfam" id="PF00082">
    <property type="entry name" value="Peptidase_S8"/>
    <property type="match status" value="1"/>
</dbReference>
<dbReference type="InterPro" id="IPR000209">
    <property type="entry name" value="Peptidase_S8/S53_dom"/>
</dbReference>
<feature type="active site" description="Charge relay system" evidence="5">
    <location>
        <position position="219"/>
    </location>
</feature>
<keyword evidence="3 5" id="KW-0378">Hydrolase</keyword>
<dbReference type="RefSeq" id="XP_025341603.1">
    <property type="nucleotide sequence ID" value="XM_025487795.1"/>
</dbReference>
<dbReference type="AlphaFoldDB" id="A0A2V1ATQ2"/>
<dbReference type="PROSITE" id="PS00138">
    <property type="entry name" value="SUBTILASE_SER"/>
    <property type="match status" value="1"/>
</dbReference>
<name>A0A2V1ATQ2_9ASCO</name>
<evidence type="ECO:0000259" key="7">
    <source>
        <dbReference type="Pfam" id="PF00082"/>
    </source>
</evidence>
<evidence type="ECO:0000313" key="10">
    <source>
        <dbReference type="Proteomes" id="UP000244309"/>
    </source>
</evidence>
<feature type="domain" description="Peptidase S8/S53" evidence="7">
    <location>
        <begin position="178"/>
        <end position="419"/>
    </location>
</feature>
<dbReference type="SUPFAM" id="SSF52743">
    <property type="entry name" value="Subtilisin-like"/>
    <property type="match status" value="1"/>
</dbReference>
<dbReference type="CDD" id="cd04077">
    <property type="entry name" value="Peptidases_S8_PCSK9_ProteinaseK_like"/>
    <property type="match status" value="1"/>
</dbReference>
<dbReference type="PROSITE" id="PS00137">
    <property type="entry name" value="SUBTILASE_HIS"/>
    <property type="match status" value="1"/>
</dbReference>
<feature type="signal peptide" evidence="6">
    <location>
        <begin position="1"/>
        <end position="18"/>
    </location>
</feature>
<dbReference type="EMBL" id="PKFO01000004">
    <property type="protein sequence ID" value="PVH20663.1"/>
    <property type="molecule type" value="Genomic_DNA"/>
</dbReference>
<keyword evidence="6" id="KW-0732">Signal</keyword>
<dbReference type="GeneID" id="37009497"/>
<feature type="domain" description="Inhibitor I9" evidence="8">
    <location>
        <begin position="62"/>
        <end position="144"/>
    </location>
</feature>
<feature type="chain" id="PRO_5015950695" description="Peptidase S8/S53 domain-containing protein" evidence="6">
    <location>
        <begin position="19"/>
        <end position="449"/>
    </location>
</feature>
<keyword evidence="2 5" id="KW-0645">Protease</keyword>
<dbReference type="SUPFAM" id="SSF54897">
    <property type="entry name" value="Protease propeptides/inhibitors"/>
    <property type="match status" value="1"/>
</dbReference>
<dbReference type="GO" id="GO:0006508">
    <property type="term" value="P:proteolysis"/>
    <property type="evidence" value="ECO:0007669"/>
    <property type="project" value="UniProtKB-KW"/>
</dbReference>
<dbReference type="PANTHER" id="PTHR43806:SF11">
    <property type="entry name" value="CEREVISIN-RELATED"/>
    <property type="match status" value="1"/>
</dbReference>
<evidence type="ECO:0000256" key="5">
    <source>
        <dbReference type="PROSITE-ProRule" id="PRU01240"/>
    </source>
</evidence>
<reference evidence="9 10" key="1">
    <citation type="submission" date="2017-12" db="EMBL/GenBank/DDBJ databases">
        <title>Genome Sequence of a Multidrug-Resistant Candida haemulonii Isolate from a Patient with Chronic Leg Ulcers in Israel.</title>
        <authorList>
            <person name="Chow N.A."/>
            <person name="Gade L."/>
            <person name="Batra D."/>
            <person name="Rowe L.A."/>
            <person name="Ben-Ami R."/>
            <person name="Loparev V.N."/>
            <person name="Litvintseva A.P."/>
        </authorList>
    </citation>
    <scope>NUCLEOTIDE SEQUENCE [LARGE SCALE GENOMIC DNA]</scope>
    <source>
        <strain evidence="9 10">B11899</strain>
    </source>
</reference>
<evidence type="ECO:0000256" key="3">
    <source>
        <dbReference type="ARBA" id="ARBA00022801"/>
    </source>
</evidence>
<evidence type="ECO:0000256" key="6">
    <source>
        <dbReference type="SAM" id="SignalP"/>
    </source>
</evidence>
<accession>A0A2V1ATQ2</accession>
<feature type="active site" description="Charge relay system" evidence="5">
    <location>
        <position position="378"/>
    </location>
</feature>
<dbReference type="Proteomes" id="UP000244309">
    <property type="component" value="Unassembled WGS sequence"/>
</dbReference>
<dbReference type="InterPro" id="IPR034193">
    <property type="entry name" value="PCSK9_ProteinaseK-like"/>
</dbReference>
<sequence length="449" mass="48815">MKLSNLSVSVLVASVATAAVIPLTGESEVVSNLEVQRDVVPRTKRENGPAPLLRVSKPAPSRYIVTYYEDTTVEQRKQDAEWIAGLVEHGVKRDAIPEGDEGEVEFFDFSKFKGYSGYFDEEVLDQIKENPLVKNVEEDEEVDLSGIVSQEDATWGLSRISSRERPSNSSYIYDDKGGKGVTAYIVDSGIEAYKEEFEGRATFGAAFQFPWSQKDFAGHGTHVAGIVGSKTYGVAKQVDLVAVNIATMFGFVLASKIVKGLEFVEQEHKKQVAANIPGFKGSTANLSVGKISARSVTGAANSLIDAGVHLIGAAGNDQEDVCHSTLVQSEALIVGATDINDDRETISNFGPCVDIYAPGTDIRSVWTLFDTRAMTGTSMAAPHVTGLISYFLSLHPDLQSEFNANVTPNDLKKQLINFSTKDVIKDLPEGTPNRLAFNGAHDPHQIWNY</sequence>
<evidence type="ECO:0008006" key="11">
    <source>
        <dbReference type="Google" id="ProtNLM"/>
    </source>
</evidence>
<evidence type="ECO:0000259" key="8">
    <source>
        <dbReference type="Pfam" id="PF05922"/>
    </source>
</evidence>
<dbReference type="Gene3D" id="3.40.50.200">
    <property type="entry name" value="Peptidase S8/S53 domain"/>
    <property type="match status" value="1"/>
</dbReference>
<keyword evidence="10" id="KW-1185">Reference proteome</keyword>
<comment type="similarity">
    <text evidence="1 5">Belongs to the peptidase S8 family.</text>
</comment>
<dbReference type="PANTHER" id="PTHR43806">
    <property type="entry name" value="PEPTIDASE S8"/>
    <property type="match status" value="1"/>
</dbReference>
<dbReference type="Gene3D" id="3.30.70.80">
    <property type="entry name" value="Peptidase S8 propeptide/proteinase inhibitor I9"/>
    <property type="match status" value="1"/>
</dbReference>
<feature type="active site" description="Charge relay system" evidence="5">
    <location>
        <position position="187"/>
    </location>
</feature>
<dbReference type="InterPro" id="IPR010259">
    <property type="entry name" value="S8pro/Inhibitor_I9"/>
</dbReference>
<dbReference type="Pfam" id="PF05922">
    <property type="entry name" value="Inhibitor_I9"/>
    <property type="match status" value="1"/>
</dbReference>
<dbReference type="STRING" id="45357.A0A2V1ATQ2"/>
<dbReference type="InterPro" id="IPR036852">
    <property type="entry name" value="Peptidase_S8/S53_dom_sf"/>
</dbReference>
<gene>
    <name evidence="9" type="ORF">CXQ85_004167</name>
</gene>
<evidence type="ECO:0000256" key="1">
    <source>
        <dbReference type="ARBA" id="ARBA00011073"/>
    </source>
</evidence>
<evidence type="ECO:0000256" key="2">
    <source>
        <dbReference type="ARBA" id="ARBA00022670"/>
    </source>
</evidence>
<evidence type="ECO:0000313" key="9">
    <source>
        <dbReference type="EMBL" id="PVH20663.1"/>
    </source>
</evidence>
<dbReference type="GO" id="GO:0004252">
    <property type="term" value="F:serine-type endopeptidase activity"/>
    <property type="evidence" value="ECO:0007669"/>
    <property type="project" value="UniProtKB-UniRule"/>
</dbReference>